<dbReference type="InterPro" id="IPR009003">
    <property type="entry name" value="Peptidase_S1_PA"/>
</dbReference>
<evidence type="ECO:0000313" key="2">
    <source>
        <dbReference type="EMBL" id="SIT20312.1"/>
    </source>
</evidence>
<dbReference type="InterPro" id="IPR043504">
    <property type="entry name" value="Peptidase_S1_PA_chymotrypsin"/>
</dbReference>
<accession>A0A1N7QBS0</accession>
<dbReference type="PROSITE" id="PS50240">
    <property type="entry name" value="TRYPSIN_DOM"/>
    <property type="match status" value="1"/>
</dbReference>
<sequence length="292" mass="31111">MPQRDAGAVVILDSTWREDGGSKGQESKGFASALALAAQPQFAAVLAFASDGTTWGEASGTWIGNDDQNRAYILTAAHVFELPARTDAYVVRGPNGKILKIDKLWLHPRWNGDTDTRTGYDIALLRLSGPVTGIGEPPVLYSGKAEAGKLLTFVGYGSRGIGSTGQQDRFYSGSDKAAAQGVVDQFEPFDKTASDSDDAGNYLGVFLPKEDGSLKNPYGGKNRPVNRLVGLLGSGDSGGSAWIQTGGQWLLAGINSNGDNNAEYGSSSWFCRVSPHREWISRIFPAAKFQGE</sequence>
<reference evidence="2 3" key="1">
    <citation type="submission" date="2017-01" db="EMBL/GenBank/DDBJ databases">
        <authorList>
            <person name="Mah S.A."/>
            <person name="Swanson W.J."/>
            <person name="Moy G.W."/>
            <person name="Vacquier V.D."/>
        </authorList>
    </citation>
    <scope>NUCLEOTIDE SEQUENCE [LARGE SCALE GENOMIC DNA]</scope>
    <source>
        <strain evidence="2 3">DSM 11589</strain>
    </source>
</reference>
<dbReference type="AlphaFoldDB" id="A0A1N7QBS0"/>
<protein>
    <submittedName>
        <fullName evidence="2">Trypsin</fullName>
    </submittedName>
</protein>
<gene>
    <name evidence="2" type="ORF">SAMN05421779_11416</name>
</gene>
<dbReference type="PANTHER" id="PTHR24260">
    <property type="match status" value="1"/>
</dbReference>
<dbReference type="InterPro" id="IPR001254">
    <property type="entry name" value="Trypsin_dom"/>
</dbReference>
<dbReference type="GO" id="GO:0004252">
    <property type="term" value="F:serine-type endopeptidase activity"/>
    <property type="evidence" value="ECO:0007669"/>
    <property type="project" value="InterPro"/>
</dbReference>
<dbReference type="SUPFAM" id="SSF50494">
    <property type="entry name" value="Trypsin-like serine proteases"/>
    <property type="match status" value="1"/>
</dbReference>
<dbReference type="Proteomes" id="UP000185678">
    <property type="component" value="Unassembled WGS sequence"/>
</dbReference>
<dbReference type="GO" id="GO:0006508">
    <property type="term" value="P:proteolysis"/>
    <property type="evidence" value="ECO:0007669"/>
    <property type="project" value="InterPro"/>
</dbReference>
<dbReference type="PANTHER" id="PTHR24260:SF132">
    <property type="entry name" value="PEPTIDASE S1 DOMAIN-CONTAINING PROTEIN"/>
    <property type="match status" value="1"/>
</dbReference>
<feature type="domain" description="Peptidase S1" evidence="1">
    <location>
        <begin position="18"/>
        <end position="285"/>
    </location>
</feature>
<organism evidence="2 3">
    <name type="scientific">Insolitispirillum peregrinum</name>
    <dbReference type="NCBI Taxonomy" id="80876"/>
    <lineage>
        <taxon>Bacteria</taxon>
        <taxon>Pseudomonadati</taxon>
        <taxon>Pseudomonadota</taxon>
        <taxon>Alphaproteobacteria</taxon>
        <taxon>Rhodospirillales</taxon>
        <taxon>Novispirillaceae</taxon>
        <taxon>Insolitispirillum</taxon>
    </lineage>
</organism>
<dbReference type="EMBL" id="FTOA01000014">
    <property type="protein sequence ID" value="SIT20312.1"/>
    <property type="molecule type" value="Genomic_DNA"/>
</dbReference>
<proteinExistence type="predicted"/>
<name>A0A1N7QBS0_9PROT</name>
<evidence type="ECO:0000259" key="1">
    <source>
        <dbReference type="PROSITE" id="PS50240"/>
    </source>
</evidence>
<dbReference type="Gene3D" id="2.40.10.10">
    <property type="entry name" value="Trypsin-like serine proteases"/>
    <property type="match status" value="1"/>
</dbReference>
<dbReference type="SMART" id="SM00020">
    <property type="entry name" value="Tryp_SPc"/>
    <property type="match status" value="1"/>
</dbReference>
<evidence type="ECO:0000313" key="3">
    <source>
        <dbReference type="Proteomes" id="UP000185678"/>
    </source>
</evidence>
<dbReference type="STRING" id="80876.SAMN05421779_11416"/>
<keyword evidence="3" id="KW-1185">Reference proteome</keyword>
<dbReference type="Pfam" id="PF00089">
    <property type="entry name" value="Trypsin"/>
    <property type="match status" value="1"/>
</dbReference>
<dbReference type="InterPro" id="IPR051333">
    <property type="entry name" value="CLIP_Serine_Protease"/>
</dbReference>